<gene>
    <name evidence="6" type="ORF">GND95_08590</name>
</gene>
<keyword evidence="7" id="KW-1185">Reference proteome</keyword>
<keyword evidence="3 5" id="KW-1133">Transmembrane helix</keyword>
<keyword evidence="4 5" id="KW-0472">Membrane</keyword>
<dbReference type="AlphaFoldDB" id="A0A7C8HEU1"/>
<evidence type="ECO:0000313" key="6">
    <source>
        <dbReference type="EMBL" id="KAE9633703.1"/>
    </source>
</evidence>
<dbReference type="Pfam" id="PF05105">
    <property type="entry name" value="Phage_holin_4_1"/>
    <property type="match status" value="1"/>
</dbReference>
<keyword evidence="2 5" id="KW-0812">Transmembrane</keyword>
<comment type="subcellular location">
    <subcellularLocation>
        <location evidence="1">Membrane</location>
        <topology evidence="1">Multi-pass membrane protein</topology>
    </subcellularLocation>
</comment>
<dbReference type="EMBL" id="WSLF01000007">
    <property type="protein sequence ID" value="KAE9633703.1"/>
    <property type="molecule type" value="Genomic_DNA"/>
</dbReference>
<dbReference type="GO" id="GO:0016020">
    <property type="term" value="C:membrane"/>
    <property type="evidence" value="ECO:0007669"/>
    <property type="project" value="UniProtKB-SubCell"/>
</dbReference>
<comment type="caution">
    <text evidence="6">The sequence shown here is derived from an EMBL/GenBank/DDBJ whole genome shotgun (WGS) entry which is preliminary data.</text>
</comment>
<accession>A0A7C8HEU1</accession>
<feature type="transmembrane region" description="Helical" evidence="5">
    <location>
        <begin position="7"/>
        <end position="26"/>
    </location>
</feature>
<evidence type="ECO:0000256" key="2">
    <source>
        <dbReference type="ARBA" id="ARBA00022692"/>
    </source>
</evidence>
<proteinExistence type="predicted"/>
<evidence type="ECO:0000313" key="7">
    <source>
        <dbReference type="Proteomes" id="UP000483018"/>
    </source>
</evidence>
<evidence type="ECO:0000256" key="4">
    <source>
        <dbReference type="ARBA" id="ARBA00023136"/>
    </source>
</evidence>
<evidence type="ECO:0000256" key="5">
    <source>
        <dbReference type="SAM" id="Phobius"/>
    </source>
</evidence>
<protein>
    <submittedName>
        <fullName evidence="6">Holin</fullName>
    </submittedName>
</protein>
<dbReference type="InterPro" id="IPR006480">
    <property type="entry name" value="Phage_holin_4_1"/>
</dbReference>
<evidence type="ECO:0000256" key="1">
    <source>
        <dbReference type="ARBA" id="ARBA00004141"/>
    </source>
</evidence>
<dbReference type="NCBIfam" id="TIGR01593">
    <property type="entry name" value="holin_tox_secr"/>
    <property type="match status" value="1"/>
</dbReference>
<name>A0A7C8HEU1_9FIRM</name>
<evidence type="ECO:0000256" key="3">
    <source>
        <dbReference type="ARBA" id="ARBA00022989"/>
    </source>
</evidence>
<sequence length="153" mass="16383">METIKIKIFGLFGMLGSIIAQILGGWDSALQTLLIFMAIDYITGLIVAGVFKKSNKSDSGALQSNAGWKGLCKKGVTLLIVLIGVRLDLMLGLGNFIRNAVVIGFCLNELVSIVENTGLMGVPFPPIVLQAIEILKKKSNEVKIPKGDESHGL</sequence>
<dbReference type="Proteomes" id="UP000483018">
    <property type="component" value="Unassembled WGS sequence"/>
</dbReference>
<feature type="transmembrane region" description="Helical" evidence="5">
    <location>
        <begin position="32"/>
        <end position="51"/>
    </location>
</feature>
<dbReference type="OrthoDB" id="88184at2"/>
<organism evidence="6 7">
    <name type="scientific">Defluviitalea raffinosedens</name>
    <dbReference type="NCBI Taxonomy" id="1450156"/>
    <lineage>
        <taxon>Bacteria</taxon>
        <taxon>Bacillati</taxon>
        <taxon>Bacillota</taxon>
        <taxon>Clostridia</taxon>
        <taxon>Lachnospirales</taxon>
        <taxon>Defluviitaleaceae</taxon>
        <taxon>Defluviitalea</taxon>
    </lineage>
</organism>
<reference evidence="6 7" key="1">
    <citation type="submission" date="2019-12" db="EMBL/GenBank/DDBJ databases">
        <title>Defluviitalea raffinosedens, isolated from a biogas fermenter, genome sequencing and characterization.</title>
        <authorList>
            <person name="Rettenmaier R."/>
            <person name="Schneider M."/>
            <person name="Neuhaus K."/>
            <person name="Liebl W."/>
            <person name="Zverlov V."/>
        </authorList>
    </citation>
    <scope>NUCLEOTIDE SEQUENCE [LARGE SCALE GENOMIC DNA]</scope>
    <source>
        <strain evidence="6 7">249c-K6</strain>
    </source>
</reference>
<dbReference type="RefSeq" id="WP_158740462.1">
    <property type="nucleotide sequence ID" value="NZ_WSLF01000007.1"/>
</dbReference>